<feature type="transmembrane region" description="Helical" evidence="1">
    <location>
        <begin position="33"/>
        <end position="56"/>
    </location>
</feature>
<dbReference type="eggNOG" id="ENOG5031YQW">
    <property type="taxonomic scope" value="Bacteria"/>
</dbReference>
<feature type="transmembrane region" description="Helical" evidence="1">
    <location>
        <begin position="148"/>
        <end position="167"/>
    </location>
</feature>
<dbReference type="KEGG" id="mgz:GCW_00270"/>
<protein>
    <submittedName>
        <fullName evidence="2">Uncharacterized protein</fullName>
    </submittedName>
</protein>
<organism evidence="2 3">
    <name type="scientific">Mycoplasmoides gallisepticum S6</name>
    <dbReference type="NCBI Taxonomy" id="1006581"/>
    <lineage>
        <taxon>Bacteria</taxon>
        <taxon>Bacillati</taxon>
        <taxon>Mycoplasmatota</taxon>
        <taxon>Mycoplasmoidales</taxon>
        <taxon>Mycoplasmoidaceae</taxon>
        <taxon>Mycoplasmoides</taxon>
    </lineage>
</organism>
<feature type="transmembrane region" description="Helical" evidence="1">
    <location>
        <begin position="230"/>
        <end position="249"/>
    </location>
</feature>
<accession>A0A0F6CJV2</accession>
<keyword evidence="1" id="KW-1133">Transmembrane helix</keyword>
<feature type="transmembrane region" description="Helical" evidence="1">
    <location>
        <begin position="6"/>
        <end position="26"/>
    </location>
</feature>
<keyword evidence="1" id="KW-0472">Membrane</keyword>
<reference evidence="2 3" key="1">
    <citation type="journal article" date="2011" name="PLoS ONE">
        <title>Core proteome of the minimal cell: comparative proteomics of three mollicute species.</title>
        <authorList>
            <person name="Fisunov G.Y."/>
            <person name="Alexeev D.G."/>
            <person name="Bazaleev N.A."/>
            <person name="Ladygina V.G."/>
            <person name="Galyamina M.A."/>
            <person name="Kondratov I.G."/>
            <person name="Zhukova N.A."/>
            <person name="Serebryakova M.V."/>
            <person name="Demina I.A."/>
            <person name="Govorun V.M."/>
        </authorList>
    </citation>
    <scope>NUCLEOTIDE SEQUENCE [LARGE SCALE GENOMIC DNA]</scope>
    <source>
        <strain evidence="2 3">S6</strain>
    </source>
</reference>
<dbReference type="EMBL" id="CP006916">
    <property type="protein sequence ID" value="AHB99374.1"/>
    <property type="molecule type" value="Genomic_DNA"/>
</dbReference>
<dbReference type="RefSeq" id="WP_023893620.1">
    <property type="nucleotide sequence ID" value="NC_023030.2"/>
</dbReference>
<dbReference type="Proteomes" id="UP000018735">
    <property type="component" value="Chromosome"/>
</dbReference>
<dbReference type="HOGENOM" id="CLU_949351_0_0_14"/>
<proteinExistence type="predicted"/>
<sequence>MQLGTILMIIVSLWLLLIIVTSKFFIRFENNYWFWFFIGGFMFFYMIIGRQIQFLIPSWNAADDNSPFAVSIRHSRLLLLDICPFFAIFAGFGLMVTKNKLVIRSAAPIALFGGLINLYGELFRLANQYTGKLEAYRFIFIGIGNDQLYFILHVMTTTVALMLICWTTKWTPRDILNQYLFIAIYACYVLSSIQLDRKITNNANGILIADWYIGGEYQSVSKILRVPFPTVIPVGVVITMVSITLIWAMRYGVQELNARIIYPSLAKKQTKFDLKYMWKNLKYNYLKRRNKSR</sequence>
<gene>
    <name evidence="2" type="ORF">GCW_00270</name>
</gene>
<evidence type="ECO:0000256" key="1">
    <source>
        <dbReference type="SAM" id="Phobius"/>
    </source>
</evidence>
<dbReference type="Pfam" id="PF17349">
    <property type="entry name" value="DUF5378"/>
    <property type="match status" value="1"/>
</dbReference>
<evidence type="ECO:0000313" key="2">
    <source>
        <dbReference type="EMBL" id="AHB99374.1"/>
    </source>
</evidence>
<dbReference type="AlphaFoldDB" id="A0A0F6CJV2"/>
<evidence type="ECO:0000313" key="3">
    <source>
        <dbReference type="Proteomes" id="UP000018735"/>
    </source>
</evidence>
<dbReference type="InterPro" id="IPR035319">
    <property type="entry name" value="DUF5378"/>
</dbReference>
<feature type="transmembrane region" description="Helical" evidence="1">
    <location>
        <begin position="76"/>
        <end position="94"/>
    </location>
</feature>
<name>A0A0F6CJV2_MYCGL</name>
<feature type="transmembrane region" description="Helical" evidence="1">
    <location>
        <begin position="101"/>
        <end position="120"/>
    </location>
</feature>
<keyword evidence="1" id="KW-0812">Transmembrane</keyword>
<feature type="transmembrane region" description="Helical" evidence="1">
    <location>
        <begin position="179"/>
        <end position="195"/>
    </location>
</feature>